<evidence type="ECO:0000313" key="2">
    <source>
        <dbReference type="EMBL" id="RKD89085.1"/>
    </source>
</evidence>
<name>A0A3R7GFV4_9EURY</name>
<sequence length="47" mass="5185">MLINNKVKDKVMEIDIDPLILIVLGFILIGASGLAVLLLNIFFSPLF</sequence>
<evidence type="ECO:0000313" key="3">
    <source>
        <dbReference type="Proteomes" id="UP000283805"/>
    </source>
</evidence>
<gene>
    <name evidence="2" type="ORF">ATJ93_3908</name>
</gene>
<keyword evidence="3" id="KW-1185">Reference proteome</keyword>
<keyword evidence="1" id="KW-1133">Transmembrane helix</keyword>
<proteinExistence type="predicted"/>
<keyword evidence="1" id="KW-0472">Membrane</keyword>
<protein>
    <submittedName>
        <fullName evidence="2">Uncharacterized protein</fullName>
    </submittedName>
</protein>
<evidence type="ECO:0000256" key="1">
    <source>
        <dbReference type="SAM" id="Phobius"/>
    </source>
</evidence>
<organism evidence="2 3">
    <name type="scientific">Halopiger aswanensis</name>
    <dbReference type="NCBI Taxonomy" id="148449"/>
    <lineage>
        <taxon>Archaea</taxon>
        <taxon>Methanobacteriati</taxon>
        <taxon>Methanobacteriota</taxon>
        <taxon>Stenosarchaea group</taxon>
        <taxon>Halobacteria</taxon>
        <taxon>Halobacteriales</taxon>
        <taxon>Natrialbaceae</taxon>
        <taxon>Halopiger</taxon>
    </lineage>
</organism>
<reference evidence="2 3" key="1">
    <citation type="submission" date="2018-09" db="EMBL/GenBank/DDBJ databases">
        <title>Genomic Encyclopedia of Archaeal and Bacterial Type Strains, Phase II (KMG-II): from individual species to whole genera.</title>
        <authorList>
            <person name="Goeker M."/>
        </authorList>
    </citation>
    <scope>NUCLEOTIDE SEQUENCE [LARGE SCALE GENOMIC DNA]</scope>
    <source>
        <strain evidence="2 3">DSM 13151</strain>
    </source>
</reference>
<feature type="transmembrane region" description="Helical" evidence="1">
    <location>
        <begin position="20"/>
        <end position="43"/>
    </location>
</feature>
<dbReference type="AlphaFoldDB" id="A0A3R7GFV4"/>
<dbReference type="Proteomes" id="UP000283805">
    <property type="component" value="Unassembled WGS sequence"/>
</dbReference>
<accession>A0A3R7GFV4</accession>
<comment type="caution">
    <text evidence="2">The sequence shown here is derived from an EMBL/GenBank/DDBJ whole genome shotgun (WGS) entry which is preliminary data.</text>
</comment>
<keyword evidence="1" id="KW-0812">Transmembrane</keyword>
<dbReference type="EMBL" id="RAPO01000004">
    <property type="protein sequence ID" value="RKD89085.1"/>
    <property type="molecule type" value="Genomic_DNA"/>
</dbReference>